<keyword evidence="2" id="KW-0229">DNA integration</keyword>
<accession>A0A643EYM9</accession>
<dbReference type="PROSITE" id="PS51898">
    <property type="entry name" value="TYR_RECOMBINASE"/>
    <property type="match status" value="1"/>
</dbReference>
<keyword evidence="3" id="KW-0238">DNA-binding</keyword>
<evidence type="ECO:0000256" key="4">
    <source>
        <dbReference type="ARBA" id="ARBA00023172"/>
    </source>
</evidence>
<dbReference type="EMBL" id="VZPE01000006">
    <property type="protein sequence ID" value="KAB0570572.1"/>
    <property type="molecule type" value="Genomic_DNA"/>
</dbReference>
<name>A0A643EYM9_9HYPH</name>
<keyword evidence="4" id="KW-0233">DNA recombination</keyword>
<dbReference type="GO" id="GO:0003677">
    <property type="term" value="F:DNA binding"/>
    <property type="evidence" value="ECO:0007669"/>
    <property type="project" value="UniProtKB-KW"/>
</dbReference>
<evidence type="ECO:0000259" key="5">
    <source>
        <dbReference type="PROSITE" id="PS51898"/>
    </source>
</evidence>
<dbReference type="AlphaFoldDB" id="A0A643EYM9"/>
<dbReference type="CDD" id="cd01189">
    <property type="entry name" value="INT_ICEBs1_C_like"/>
    <property type="match status" value="1"/>
</dbReference>
<reference evidence="6" key="1">
    <citation type="submission" date="2019-09" db="EMBL/GenBank/DDBJ databases">
        <title>Draft genome sequences of 48 bacterial type strains from the CCUG.</title>
        <authorList>
            <person name="Tunovic T."/>
            <person name="Pineiro-Iglesias B."/>
            <person name="Unosson C."/>
            <person name="Inganas E."/>
            <person name="Ohlen M."/>
            <person name="Cardew S."/>
            <person name="Jensie-Markopoulos S."/>
            <person name="Salva-Serra F."/>
            <person name="Jaen-Luchoro D."/>
            <person name="Karlsson R."/>
            <person name="Svensson-Stadler L."/>
            <person name="Chun J."/>
            <person name="Moore E."/>
        </authorList>
    </citation>
    <scope>NUCLEOTIDE SEQUENCE</scope>
    <source>
        <strain evidence="6">CCUG 50899</strain>
    </source>
</reference>
<feature type="domain" description="Tyr recombinase" evidence="5">
    <location>
        <begin position="175"/>
        <end position="378"/>
    </location>
</feature>
<dbReference type="InterPro" id="IPR010998">
    <property type="entry name" value="Integrase_recombinase_N"/>
</dbReference>
<comment type="similarity">
    <text evidence="1">Belongs to the 'phage' integrase family.</text>
</comment>
<dbReference type="InterPro" id="IPR050808">
    <property type="entry name" value="Phage_Integrase"/>
</dbReference>
<dbReference type="Gene3D" id="1.10.150.130">
    <property type="match status" value="1"/>
</dbReference>
<gene>
    <name evidence="6" type="ORF">F7Q93_15135</name>
</gene>
<dbReference type="PANTHER" id="PTHR30629:SF2">
    <property type="entry name" value="PROPHAGE INTEGRASE INTS-RELATED"/>
    <property type="match status" value="1"/>
</dbReference>
<sequence length="403" mass="45700">MASVRKREWEYNGVRKSAWEVRYVDQGGKHRSKSFDKKKDADAHRSKIETELNAGLHVAESGKFSVEYVAKEYMRWQDQRLKSGIIGKTYHYKVAKDVRRHILPALGHLKLSEVNLEVLSDWHGKLITEKKVAPVSARQFETVLKGIFEFAIRRKWAVRNPLIDLFHETRGAVSKPIATLSTDDIKKLLEAAAMPMYVGRRPRANLLMQCCVHTAAFCGLRLGEILGLKLSNIDMEIGVLKVRSSLSRLDGLKGPKTESGNREVGVPTHVIDLLKAWKASFWMQNKDDLFFTDAKGKPYRHDAIRMLWGGLLYRAGLSTEQRKPTFHFHALRHFAASWRVDAGWALPIVAKEMGHKRVDTTLSVYTHAFEKGMGHAEAAQSLSDRLMPSPKINVPAIAQELRS</sequence>
<organism evidence="6">
    <name type="scientific">Brucella pituitosa</name>
    <dbReference type="NCBI Taxonomy" id="571256"/>
    <lineage>
        <taxon>Bacteria</taxon>
        <taxon>Pseudomonadati</taxon>
        <taxon>Pseudomonadota</taxon>
        <taxon>Alphaproteobacteria</taxon>
        <taxon>Hyphomicrobiales</taxon>
        <taxon>Brucellaceae</taxon>
        <taxon>Brucella/Ochrobactrum group</taxon>
        <taxon>Brucella</taxon>
    </lineage>
</organism>
<proteinExistence type="inferred from homology"/>
<comment type="caution">
    <text evidence="6">The sequence shown here is derived from an EMBL/GenBank/DDBJ whole genome shotgun (WGS) entry which is preliminary data.</text>
</comment>
<dbReference type="Gene3D" id="1.10.443.10">
    <property type="entry name" value="Intergrase catalytic core"/>
    <property type="match status" value="1"/>
</dbReference>
<dbReference type="SUPFAM" id="SSF56349">
    <property type="entry name" value="DNA breaking-rejoining enzymes"/>
    <property type="match status" value="1"/>
</dbReference>
<evidence type="ECO:0000256" key="3">
    <source>
        <dbReference type="ARBA" id="ARBA00023125"/>
    </source>
</evidence>
<dbReference type="InterPro" id="IPR011010">
    <property type="entry name" value="DNA_brk_join_enz"/>
</dbReference>
<dbReference type="GO" id="GO:0015074">
    <property type="term" value="P:DNA integration"/>
    <property type="evidence" value="ECO:0007669"/>
    <property type="project" value="UniProtKB-KW"/>
</dbReference>
<protein>
    <submittedName>
        <fullName evidence="6">Site-specific integrase</fullName>
    </submittedName>
</protein>
<dbReference type="PANTHER" id="PTHR30629">
    <property type="entry name" value="PROPHAGE INTEGRASE"/>
    <property type="match status" value="1"/>
</dbReference>
<evidence type="ECO:0000256" key="2">
    <source>
        <dbReference type="ARBA" id="ARBA00022908"/>
    </source>
</evidence>
<dbReference type="Pfam" id="PF00589">
    <property type="entry name" value="Phage_integrase"/>
    <property type="match status" value="1"/>
</dbReference>
<dbReference type="InterPro" id="IPR013762">
    <property type="entry name" value="Integrase-like_cat_sf"/>
</dbReference>
<evidence type="ECO:0000313" key="6">
    <source>
        <dbReference type="EMBL" id="KAB0570572.1"/>
    </source>
</evidence>
<dbReference type="RefSeq" id="WP_128093995.1">
    <property type="nucleotide sequence ID" value="NZ_JBHEEN010000006.1"/>
</dbReference>
<dbReference type="GO" id="GO:0006310">
    <property type="term" value="P:DNA recombination"/>
    <property type="evidence" value="ECO:0007669"/>
    <property type="project" value="UniProtKB-KW"/>
</dbReference>
<evidence type="ECO:0000256" key="1">
    <source>
        <dbReference type="ARBA" id="ARBA00008857"/>
    </source>
</evidence>
<dbReference type="InterPro" id="IPR002104">
    <property type="entry name" value="Integrase_catalytic"/>
</dbReference>